<evidence type="ECO:0000313" key="2">
    <source>
        <dbReference type="Proteomes" id="UP000594638"/>
    </source>
</evidence>
<proteinExistence type="predicted"/>
<protein>
    <submittedName>
        <fullName evidence="1">Uncharacterized protein</fullName>
    </submittedName>
</protein>
<organism evidence="1 2">
    <name type="scientific">Olea europaea subsp. europaea</name>
    <dbReference type="NCBI Taxonomy" id="158383"/>
    <lineage>
        <taxon>Eukaryota</taxon>
        <taxon>Viridiplantae</taxon>
        <taxon>Streptophyta</taxon>
        <taxon>Embryophyta</taxon>
        <taxon>Tracheophyta</taxon>
        <taxon>Spermatophyta</taxon>
        <taxon>Magnoliopsida</taxon>
        <taxon>eudicotyledons</taxon>
        <taxon>Gunneridae</taxon>
        <taxon>Pentapetalae</taxon>
        <taxon>asterids</taxon>
        <taxon>lamiids</taxon>
        <taxon>Lamiales</taxon>
        <taxon>Oleaceae</taxon>
        <taxon>Oleeae</taxon>
        <taxon>Olea</taxon>
    </lineage>
</organism>
<feature type="non-terminal residue" evidence="1">
    <location>
        <position position="129"/>
    </location>
</feature>
<dbReference type="Proteomes" id="UP000594638">
    <property type="component" value="Unassembled WGS sequence"/>
</dbReference>
<dbReference type="EMBL" id="CACTIH010002381">
    <property type="protein sequence ID" value="CAA2976227.1"/>
    <property type="molecule type" value="Genomic_DNA"/>
</dbReference>
<comment type="caution">
    <text evidence="1">The sequence shown here is derived from an EMBL/GenBank/DDBJ whole genome shotgun (WGS) entry which is preliminary data.</text>
</comment>
<evidence type="ECO:0000313" key="1">
    <source>
        <dbReference type="EMBL" id="CAA2976227.1"/>
    </source>
</evidence>
<accession>A0A8S0RC44</accession>
<sequence>DLSLSSHTQYKLAQMCTKLAHRRRGYFNLVHPRFLKLETSKVIKRRILSRIEIPSRRLQQKKGAKNELYDLIEQTLLKDVDEEVHEPSSKLMEGLKNLGGKKFEINAEGSAKSLTLPSLVDFSIFLKEF</sequence>
<reference evidence="1 2" key="1">
    <citation type="submission" date="2019-12" db="EMBL/GenBank/DDBJ databases">
        <authorList>
            <person name="Alioto T."/>
            <person name="Alioto T."/>
            <person name="Gomez Garrido J."/>
        </authorList>
    </citation>
    <scope>NUCLEOTIDE SEQUENCE [LARGE SCALE GENOMIC DNA]</scope>
</reference>
<gene>
    <name evidence="1" type="ORF">OLEA9_A027101</name>
</gene>
<dbReference type="AlphaFoldDB" id="A0A8S0RC44"/>
<dbReference type="Gramene" id="OE9A027101T1">
    <property type="protein sequence ID" value="OE9A027101C1"/>
    <property type="gene ID" value="OE9A027101"/>
</dbReference>
<name>A0A8S0RC44_OLEEU</name>
<keyword evidence="2" id="KW-1185">Reference proteome</keyword>